<feature type="transmembrane region" description="Helical" evidence="8">
    <location>
        <begin position="263"/>
        <end position="283"/>
    </location>
</feature>
<feature type="transmembrane region" description="Helical" evidence="8">
    <location>
        <begin position="224"/>
        <end position="242"/>
    </location>
</feature>
<keyword evidence="6 8" id="KW-0472">Membrane</keyword>
<dbReference type="Pfam" id="PF00854">
    <property type="entry name" value="PTR2"/>
    <property type="match status" value="1"/>
</dbReference>
<feature type="transmembrane region" description="Helical" evidence="8">
    <location>
        <begin position="115"/>
        <end position="136"/>
    </location>
</feature>
<sequence>MEEDEERSGSRQWSSNGSRRARPPSSTRVSVLQSTASLEPSCSSSSGSSGVLAYHVRTGSIQNESSSSHDSRPPSSSPLLPAGERLPARDAERERGAPRHGLCWKRLRHTCWKRMPRGVGSLIVFLLNFIESFAFYGATDSTLRILFTGSSWHETALILLVKFTAGRVMYPIAGFLSDVCTGRYRMIQIGVWLFWIAFSLLSLSLALASVQIGSHHMTTLCLPVIAYVLISAASGAIEVAIIPFGVDQLSQGASSHEQSSYFYLYYFGRQLGNLAGILSFYGLSRIQVRALNEYAVASIQSVVALAGMTLALTLLWWFKNHLFIDRQRDNPLKEIVNVVFYAATVPDTPPVNRRAFRYGEGKKRRMDRAKYRYDGLYTSEEVEDVKTFCKILLILFSLCLCFMTYTGVYVLLEYKLSNVYQVKLDHLAHFPNIFSLWNALVILIALPVVNFVVLPFIPSWTMRERIGIGVALIALSAILAAYLEWCVFPWCPSITSLCGCYCLLLPVSLGEMLLFVTGLEFIYAQSPEQMKGFLTGLFYLMFGLFSGAASLFFFYYPVRFDRFHSHACYFTIYSVVGSIGFFMYVIVACLYSNRDRPEEEDFIR</sequence>
<evidence type="ECO:0000256" key="4">
    <source>
        <dbReference type="ARBA" id="ARBA00022856"/>
    </source>
</evidence>
<keyword evidence="5 8" id="KW-1133">Transmembrane helix</keyword>
<organism evidence="9 10">
    <name type="scientific">Geodia barretti</name>
    <name type="common">Barrett's horny sponge</name>
    <dbReference type="NCBI Taxonomy" id="519541"/>
    <lineage>
        <taxon>Eukaryota</taxon>
        <taxon>Metazoa</taxon>
        <taxon>Porifera</taxon>
        <taxon>Demospongiae</taxon>
        <taxon>Heteroscleromorpha</taxon>
        <taxon>Tetractinellida</taxon>
        <taxon>Astrophorina</taxon>
        <taxon>Geodiidae</taxon>
        <taxon>Geodia</taxon>
    </lineage>
</organism>
<evidence type="ECO:0000256" key="7">
    <source>
        <dbReference type="SAM" id="MobiDB-lite"/>
    </source>
</evidence>
<feature type="transmembrane region" description="Helical" evidence="8">
    <location>
        <begin position="466"/>
        <end position="483"/>
    </location>
</feature>
<dbReference type="AlphaFoldDB" id="A0AA35S706"/>
<dbReference type="InterPro" id="IPR000109">
    <property type="entry name" value="POT_fam"/>
</dbReference>
<feature type="transmembrane region" description="Helical" evidence="8">
    <location>
        <begin position="432"/>
        <end position="454"/>
    </location>
</feature>
<evidence type="ECO:0000256" key="3">
    <source>
        <dbReference type="ARBA" id="ARBA00022692"/>
    </source>
</evidence>
<comment type="caution">
    <text evidence="9">The sequence shown here is derived from an EMBL/GenBank/DDBJ whole genome shotgun (WGS) entry which is preliminary data.</text>
</comment>
<dbReference type="Proteomes" id="UP001174909">
    <property type="component" value="Unassembled WGS sequence"/>
</dbReference>
<dbReference type="SUPFAM" id="SSF103473">
    <property type="entry name" value="MFS general substrate transporter"/>
    <property type="match status" value="1"/>
</dbReference>
<feature type="transmembrane region" description="Helical" evidence="8">
    <location>
        <begin position="156"/>
        <end position="177"/>
    </location>
</feature>
<evidence type="ECO:0000256" key="8">
    <source>
        <dbReference type="SAM" id="Phobius"/>
    </source>
</evidence>
<protein>
    <submittedName>
        <fullName evidence="9">Solute carrier family 15 member 4</fullName>
    </submittedName>
</protein>
<gene>
    <name evidence="9" type="ORF">GBAR_LOCUS14311</name>
</gene>
<dbReference type="GO" id="GO:0015833">
    <property type="term" value="P:peptide transport"/>
    <property type="evidence" value="ECO:0007669"/>
    <property type="project" value="UniProtKB-KW"/>
</dbReference>
<evidence type="ECO:0000313" key="9">
    <source>
        <dbReference type="EMBL" id="CAI8024645.1"/>
    </source>
</evidence>
<reference evidence="9" key="1">
    <citation type="submission" date="2023-03" db="EMBL/GenBank/DDBJ databases">
        <authorList>
            <person name="Steffen K."/>
            <person name="Cardenas P."/>
        </authorList>
    </citation>
    <scope>NUCLEOTIDE SEQUENCE</scope>
</reference>
<keyword evidence="10" id="KW-1185">Reference proteome</keyword>
<evidence type="ECO:0000256" key="6">
    <source>
        <dbReference type="ARBA" id="ARBA00023136"/>
    </source>
</evidence>
<keyword evidence="3 8" id="KW-0812">Transmembrane</keyword>
<evidence type="ECO:0000313" key="10">
    <source>
        <dbReference type="Proteomes" id="UP001174909"/>
    </source>
</evidence>
<name>A0AA35S706_GEOBA</name>
<comment type="subcellular location">
    <subcellularLocation>
        <location evidence="1">Membrane</location>
        <topology evidence="1">Multi-pass membrane protein</topology>
    </subcellularLocation>
</comment>
<feature type="transmembrane region" description="Helical" evidence="8">
    <location>
        <begin position="391"/>
        <end position="412"/>
    </location>
</feature>
<feature type="compositionally biased region" description="Polar residues" evidence="7">
    <location>
        <begin position="10"/>
        <end position="33"/>
    </location>
</feature>
<dbReference type="InterPro" id="IPR036259">
    <property type="entry name" value="MFS_trans_sf"/>
</dbReference>
<proteinExistence type="inferred from homology"/>
<evidence type="ECO:0000256" key="1">
    <source>
        <dbReference type="ARBA" id="ARBA00004141"/>
    </source>
</evidence>
<feature type="transmembrane region" description="Helical" evidence="8">
    <location>
        <begin position="570"/>
        <end position="591"/>
    </location>
</feature>
<feature type="transmembrane region" description="Helical" evidence="8">
    <location>
        <begin position="295"/>
        <end position="318"/>
    </location>
</feature>
<keyword evidence="4" id="KW-0653">Protein transport</keyword>
<feature type="transmembrane region" description="Helical" evidence="8">
    <location>
        <begin position="189"/>
        <end position="212"/>
    </location>
</feature>
<accession>A0AA35S706</accession>
<keyword evidence="4" id="KW-0813">Transport</keyword>
<feature type="region of interest" description="Disordered" evidence="7">
    <location>
        <begin position="1"/>
        <end position="94"/>
    </location>
</feature>
<comment type="similarity">
    <text evidence="2">Belongs to the major facilitator superfamily. Proton-dependent oligopeptide transporter (POT/PTR) (TC 2.A.17) family.</text>
</comment>
<evidence type="ECO:0000256" key="2">
    <source>
        <dbReference type="ARBA" id="ARBA00005982"/>
    </source>
</evidence>
<dbReference type="GO" id="GO:0016020">
    <property type="term" value="C:membrane"/>
    <property type="evidence" value="ECO:0007669"/>
    <property type="project" value="UniProtKB-SubCell"/>
</dbReference>
<dbReference type="Gene3D" id="1.20.1250.20">
    <property type="entry name" value="MFS general substrate transporter like domains"/>
    <property type="match status" value="1"/>
</dbReference>
<dbReference type="PANTHER" id="PTHR11654">
    <property type="entry name" value="OLIGOPEPTIDE TRANSPORTER-RELATED"/>
    <property type="match status" value="1"/>
</dbReference>
<evidence type="ECO:0000256" key="5">
    <source>
        <dbReference type="ARBA" id="ARBA00022989"/>
    </source>
</evidence>
<feature type="compositionally biased region" description="Low complexity" evidence="7">
    <location>
        <begin position="34"/>
        <end position="49"/>
    </location>
</feature>
<dbReference type="EMBL" id="CASHTH010002090">
    <property type="protein sequence ID" value="CAI8024645.1"/>
    <property type="molecule type" value="Genomic_DNA"/>
</dbReference>
<dbReference type="GO" id="GO:0022857">
    <property type="term" value="F:transmembrane transporter activity"/>
    <property type="evidence" value="ECO:0007669"/>
    <property type="project" value="InterPro"/>
</dbReference>
<feature type="transmembrane region" description="Helical" evidence="8">
    <location>
        <begin position="503"/>
        <end position="524"/>
    </location>
</feature>
<keyword evidence="4" id="KW-0571">Peptide transport</keyword>
<feature type="transmembrane region" description="Helical" evidence="8">
    <location>
        <begin position="536"/>
        <end position="558"/>
    </location>
</feature>